<dbReference type="Proteomes" id="UP000639516">
    <property type="component" value="Unassembled WGS sequence"/>
</dbReference>
<dbReference type="RefSeq" id="WP_188104705.1">
    <property type="nucleotide sequence ID" value="NZ_JAANIH010000042.1"/>
</dbReference>
<feature type="compositionally biased region" description="Basic and acidic residues" evidence="1">
    <location>
        <begin position="103"/>
        <end position="115"/>
    </location>
</feature>
<organism evidence="2 3">
    <name type="scientific">Bradyrhizobium campsiandrae</name>
    <dbReference type="NCBI Taxonomy" id="1729892"/>
    <lineage>
        <taxon>Bacteria</taxon>
        <taxon>Pseudomonadati</taxon>
        <taxon>Pseudomonadota</taxon>
        <taxon>Alphaproteobacteria</taxon>
        <taxon>Hyphomicrobiales</taxon>
        <taxon>Nitrobacteraceae</taxon>
        <taxon>Bradyrhizobium</taxon>
    </lineage>
</organism>
<feature type="compositionally biased region" description="Basic residues" evidence="1">
    <location>
        <begin position="90"/>
        <end position="102"/>
    </location>
</feature>
<evidence type="ECO:0000313" key="3">
    <source>
        <dbReference type="Proteomes" id="UP000639516"/>
    </source>
</evidence>
<name>A0ABR7UD10_9BRAD</name>
<evidence type="ECO:0000256" key="1">
    <source>
        <dbReference type="SAM" id="MobiDB-lite"/>
    </source>
</evidence>
<comment type="caution">
    <text evidence="2">The sequence shown here is derived from an EMBL/GenBank/DDBJ whole genome shotgun (WGS) entry which is preliminary data.</text>
</comment>
<accession>A0ABR7UD10</accession>
<feature type="region of interest" description="Disordered" evidence="1">
    <location>
        <begin position="89"/>
        <end position="115"/>
    </location>
</feature>
<keyword evidence="3" id="KW-1185">Reference proteome</keyword>
<proteinExistence type="predicted"/>
<gene>
    <name evidence="2" type="ORF">HA482_27380</name>
</gene>
<dbReference type="EMBL" id="JAATTO010000043">
    <property type="protein sequence ID" value="MBC9981939.1"/>
    <property type="molecule type" value="Genomic_DNA"/>
</dbReference>
<reference evidence="2 3" key="1">
    <citation type="journal article" date="2020" name="Arch. Microbiol.">
        <title>Bradyrhizobium campsiandrae sp. nov., a nitrogen-fixing bacterial strain isolated from a native leguminous tree from the Amazon adapted to flooded conditions.</title>
        <authorList>
            <person name="Cabral Michel D."/>
            <person name="Martins da Costa E."/>
            <person name="Azarias Guimaraes A."/>
            <person name="Soares de Carvalho T."/>
            <person name="Santos de Castro Caputo P."/>
            <person name="Willems A."/>
            <person name="de Souza Moreira F.M."/>
        </authorList>
    </citation>
    <scope>NUCLEOTIDE SEQUENCE [LARGE SCALE GENOMIC DNA]</scope>
    <source>
        <strain evidence="3">INPA 384B</strain>
    </source>
</reference>
<protein>
    <submittedName>
        <fullName evidence="2">Uncharacterized protein</fullName>
    </submittedName>
</protein>
<evidence type="ECO:0000313" key="2">
    <source>
        <dbReference type="EMBL" id="MBC9981939.1"/>
    </source>
</evidence>
<sequence length="115" mass="12817">MARRAVVAGKKPMVADTKPRAMAPIEPVLELDDIQGIAAPGFLKPHHALVYLRLPEAIAQLITIREHLAAMVSAGAIAWRQNLRNIDRQARRRSHAARQRPLARRDRRLDAAGHT</sequence>